<name>A0ABU3P3K9_9FIRM</name>
<evidence type="ECO:0000313" key="2">
    <source>
        <dbReference type="Proteomes" id="UP001254848"/>
    </source>
</evidence>
<evidence type="ECO:0000313" key="1">
    <source>
        <dbReference type="EMBL" id="MDT8903622.1"/>
    </source>
</evidence>
<dbReference type="EMBL" id="JAUOZS010000001">
    <property type="protein sequence ID" value="MDT8903622.1"/>
    <property type="molecule type" value="Genomic_DNA"/>
</dbReference>
<sequence>MKHAPVTELTVPLQVELLPVVTGCVEQSAQAFGLQRSESLALALATEEVFSYLAAKAAVGQSLRVTCRGGGYYAEVVCRFPGRALPVRALNITAAVADDEASLEEMGFLLAARTVDRLAIATEGDSMSVSFVKEKAYPPAPAEVPPPFAVKGAFREYGDEPELLKQFARRVTAAYGRQAPPFFRFPGKIVDMVAGGEYGAVMLADDNRNIGGGMFWRKDAKMAEAYGPYVFVGASGLARDVVDACLRRFARTGTLCLVIPAATAEAPRDYFEPLGRLPLTAADGRREEEALYRQLEEDNGSLIYVHPALATFVRDAYDRLCLPRQIEEVASFGEARSPYSAFAVSMDRPANKAVLSPIWVGEDAAASLAEHVRSLEREGVVNIFFKLDAGVAGKALLGPALLAAGFRPRLIIPWEGRGDVIVFAHQEGGE</sequence>
<organism evidence="1 2">
    <name type="scientific">Anaeroselena agilis</name>
    <dbReference type="NCBI Taxonomy" id="3063788"/>
    <lineage>
        <taxon>Bacteria</taxon>
        <taxon>Bacillati</taxon>
        <taxon>Bacillota</taxon>
        <taxon>Negativicutes</taxon>
        <taxon>Acetonemataceae</taxon>
        <taxon>Anaeroselena</taxon>
    </lineage>
</organism>
<dbReference type="RefSeq" id="WP_413782075.1">
    <property type="nucleotide sequence ID" value="NZ_JAUOZS010000001.1"/>
</dbReference>
<dbReference type="Proteomes" id="UP001254848">
    <property type="component" value="Unassembled WGS sequence"/>
</dbReference>
<gene>
    <name evidence="1" type="ORF">Q4T40_20540</name>
</gene>
<comment type="caution">
    <text evidence="1">The sequence shown here is derived from an EMBL/GenBank/DDBJ whole genome shotgun (WGS) entry which is preliminary data.</text>
</comment>
<proteinExistence type="predicted"/>
<reference evidence="1 2" key="1">
    <citation type="submission" date="2023-07" db="EMBL/GenBank/DDBJ databases">
        <title>The novel representative of Negativicutes class, Anaeroselena agilis gen. nov. sp. nov.</title>
        <authorList>
            <person name="Prokofeva M.I."/>
            <person name="Elcheninov A.G."/>
            <person name="Klyukina A."/>
            <person name="Kublanov I.V."/>
            <person name="Frolov E.N."/>
            <person name="Podosokorskaya O.A."/>
        </authorList>
    </citation>
    <scope>NUCLEOTIDE SEQUENCE [LARGE SCALE GENOMIC DNA]</scope>
    <source>
        <strain evidence="1 2">4137-cl</strain>
    </source>
</reference>
<accession>A0ABU3P3K9</accession>
<protein>
    <submittedName>
        <fullName evidence="1">Uncharacterized protein</fullName>
    </submittedName>
</protein>
<keyword evidence="2" id="KW-1185">Reference proteome</keyword>